<reference evidence="1 2" key="1">
    <citation type="submission" date="2019-03" db="EMBL/GenBank/DDBJ databases">
        <title>Single cell metagenomics reveals metabolic interactions within the superorganism composed of flagellate Streblomastix strix and complex community of Bacteroidetes bacteria on its surface.</title>
        <authorList>
            <person name="Treitli S.C."/>
            <person name="Kolisko M."/>
            <person name="Husnik F."/>
            <person name="Keeling P."/>
            <person name="Hampl V."/>
        </authorList>
    </citation>
    <scope>NUCLEOTIDE SEQUENCE [LARGE SCALE GENOMIC DNA]</scope>
    <source>
        <strain evidence="1">St1</strain>
    </source>
</reference>
<gene>
    <name evidence="1" type="ORF">EZS26_001271</name>
</gene>
<protein>
    <submittedName>
        <fullName evidence="1">Uncharacterized protein</fullName>
    </submittedName>
</protein>
<evidence type="ECO:0000313" key="2">
    <source>
        <dbReference type="Proteomes" id="UP000324575"/>
    </source>
</evidence>
<sequence>MKEKILLLCPAFSNYHIAIKSKLIDMGYEVILEDGIKYYNKVKKYSKTHLETRIYSKKILELKKEWNEYLLEKYSKIVVDYLIVIKGDSLNENFLTDFRKSKLQTRFILYQWDSKKAFNYKYLLPYFDSCFSFDSNDCEEDDQLEYLPLFFLDLYNMNTKSSDLTNDLFFVGGNLVITSKTGTIGYNGILNFIKAHTTKSFYKKRDDLLYEIICNNRYSFDFIIDGGHGKYKDIKGFNYISDRISHKEITDRLKVSKVIVDMNTPWQSGLTMRSIETLAAGKKLITTNENVKKEAFFDNRNILIFDPYKTNFSVSEEFVNSDFIATNMNNYSLESFLKRLLS</sequence>
<dbReference type="AlphaFoldDB" id="A0A5M8P1X4"/>
<accession>A0A5M8P1X4</accession>
<organism evidence="1 2">
    <name type="scientific">Candidatus Ordinivivax streblomastigis</name>
    <dbReference type="NCBI Taxonomy" id="2540710"/>
    <lineage>
        <taxon>Bacteria</taxon>
        <taxon>Pseudomonadati</taxon>
        <taxon>Bacteroidota</taxon>
        <taxon>Bacteroidia</taxon>
        <taxon>Bacteroidales</taxon>
        <taxon>Candidatus Ordinivivax</taxon>
    </lineage>
</organism>
<evidence type="ECO:0000313" key="1">
    <source>
        <dbReference type="EMBL" id="KAA6302439.1"/>
    </source>
</evidence>
<dbReference type="EMBL" id="SNRX01000007">
    <property type="protein sequence ID" value="KAA6302439.1"/>
    <property type="molecule type" value="Genomic_DNA"/>
</dbReference>
<comment type="caution">
    <text evidence="1">The sequence shown here is derived from an EMBL/GenBank/DDBJ whole genome shotgun (WGS) entry which is preliminary data.</text>
</comment>
<proteinExistence type="predicted"/>
<name>A0A5M8P1X4_9BACT</name>
<dbReference type="Proteomes" id="UP000324575">
    <property type="component" value="Unassembled WGS sequence"/>
</dbReference>